<evidence type="ECO:0000313" key="4">
    <source>
        <dbReference type="Proteomes" id="UP000008311"/>
    </source>
</evidence>
<feature type="region of interest" description="Disordered" evidence="1">
    <location>
        <begin position="320"/>
        <end position="352"/>
    </location>
</feature>
<dbReference type="KEGG" id="rcu:8284402"/>
<name>B9RGF0_RICCO</name>
<feature type="domain" description="Calmodulin-binding" evidence="2">
    <location>
        <begin position="697"/>
        <end position="811"/>
    </location>
</feature>
<feature type="compositionally biased region" description="Polar residues" evidence="1">
    <location>
        <begin position="536"/>
        <end position="548"/>
    </location>
</feature>
<dbReference type="OrthoDB" id="1304871at2759"/>
<gene>
    <name evidence="3" type="ORF">RCOM_1453630</name>
</gene>
<feature type="region of interest" description="Disordered" evidence="1">
    <location>
        <begin position="1"/>
        <end position="161"/>
    </location>
</feature>
<dbReference type="InterPro" id="IPR044681">
    <property type="entry name" value="PICBP-like"/>
</dbReference>
<dbReference type="Proteomes" id="UP000008311">
    <property type="component" value="Unassembled WGS sequence"/>
</dbReference>
<dbReference type="InParanoid" id="B9RGF0"/>
<reference evidence="4" key="1">
    <citation type="journal article" date="2010" name="Nat. Biotechnol.">
        <title>Draft genome sequence of the oilseed species Ricinus communis.</title>
        <authorList>
            <person name="Chan A.P."/>
            <person name="Crabtree J."/>
            <person name="Zhao Q."/>
            <person name="Lorenzi H."/>
            <person name="Orvis J."/>
            <person name="Puiu D."/>
            <person name="Melake-Berhan A."/>
            <person name="Jones K.M."/>
            <person name="Redman J."/>
            <person name="Chen G."/>
            <person name="Cahoon E.B."/>
            <person name="Gedil M."/>
            <person name="Stanke M."/>
            <person name="Haas B.J."/>
            <person name="Wortman J.R."/>
            <person name="Fraser-Liggett C.M."/>
            <person name="Ravel J."/>
            <person name="Rabinowicz P.D."/>
        </authorList>
    </citation>
    <scope>NUCLEOTIDE SEQUENCE [LARGE SCALE GENOMIC DNA]</scope>
    <source>
        <strain evidence="4">cv. Hale</strain>
    </source>
</reference>
<sequence>MVQRKVPSELGIQADHVKSEKRLGNLKPSSCQHQDGKNRGPDMKKKMKRSRSIKLSDIESLKSSPLRNTVSEHGKPPPLSTPAATTTPQKQPMIKTSGGSPNYMKATSSSEARKERSHISSLNTPTSSDSKNLRTRNSSNSKLSSASSDKPTRSLTRTSSLKLVRTLTKTPSFKPARSATKKCSRVALCADMDVQTATCSSTLKDSKFPAYLMLNPGGTEAEGTSVLKVCPYTYCSLNGHHHAPLPPLKCFLKAKRRSVKAQRSVKLEVPSPCKVEPSVDGTEEISSELLIFSTEKHLQHEETGMDFYIEIYAKTAADGAEATEKHTEDDEGTRDFAGEHKKEENKSSIYGGIEVAHEQDNRKQGAEKVADASSYLEISYASTEEDDNISEASDMDWEEGQFLTSEIHTEADYSHKPEKEYCINVEYLSKIKQLDLPDGLQNIASDDMISNCTEEILVDEVLQELFEEETASFDTQSRDCDSEMEDMLQELSEKEKSQTDGDSTRDQPSSIEDAFEDPTTVEENREEAEGDLTGDANASTSMGEPTTESAVANIESSNIIQISDASLGSSEVDQDDVEVNDKQNHIIGEAFLSDNLAGDTNSIQELVTEIEPAKHCDHLLDSHHESINIDENQKLSEEDQDVANKFRIPTSTDSEEQYNSRISKISTAENDTGEVEKMEGEACTEPDTAETVLAANNEMRSRLGSRYLREGRNSSEELASICNRKWTIQCKKPTINSEEERNFNPREPNFLPVVPDPEAEKVNLKHQNMDDKKNSEEWMLDYALQQAVTKLAPARKRKVALLVEAFEAVLPVPKYETHFRNTSAAFTHTRPMQACS</sequence>
<keyword evidence="4" id="KW-1185">Reference proteome</keyword>
<dbReference type="GO" id="GO:0005516">
    <property type="term" value="F:calmodulin binding"/>
    <property type="evidence" value="ECO:0007669"/>
    <property type="project" value="InterPro"/>
</dbReference>
<protein>
    <recommendedName>
        <fullName evidence="2">Calmodulin-binding domain-containing protein</fullName>
    </recommendedName>
</protein>
<dbReference type="PANTHER" id="PTHR33923">
    <property type="entry name" value="CALMODULIN-BINDING PROTEIN-RELATED"/>
    <property type="match status" value="1"/>
</dbReference>
<dbReference type="AlphaFoldDB" id="B9RGF0"/>
<dbReference type="eggNOG" id="ENOG502R96Y">
    <property type="taxonomic scope" value="Eukaryota"/>
</dbReference>
<feature type="compositionally biased region" description="Basic and acidic residues" evidence="1">
    <location>
        <begin position="34"/>
        <end position="44"/>
    </location>
</feature>
<feature type="compositionally biased region" description="Low complexity" evidence="1">
    <location>
        <begin position="135"/>
        <end position="148"/>
    </location>
</feature>
<feature type="region of interest" description="Disordered" evidence="1">
    <location>
        <begin position="470"/>
        <end position="548"/>
    </location>
</feature>
<dbReference type="FunCoup" id="B9RGF0">
    <property type="interactions" value="203"/>
</dbReference>
<feature type="compositionally biased region" description="Polar residues" evidence="1">
    <location>
        <begin position="119"/>
        <end position="129"/>
    </location>
</feature>
<dbReference type="PANTHER" id="PTHR33923:SF2">
    <property type="entry name" value="CALMODULIN-BINDING PROTEIN-RELATED"/>
    <property type="match status" value="1"/>
</dbReference>
<dbReference type="STRING" id="3988.B9RGF0"/>
<evidence type="ECO:0000259" key="2">
    <source>
        <dbReference type="SMART" id="SM01054"/>
    </source>
</evidence>
<proteinExistence type="predicted"/>
<accession>B9RGF0</accession>
<feature type="compositionally biased region" description="Acidic residues" evidence="1">
    <location>
        <begin position="513"/>
        <end position="532"/>
    </location>
</feature>
<organism evidence="3 4">
    <name type="scientific">Ricinus communis</name>
    <name type="common">Castor bean</name>
    <dbReference type="NCBI Taxonomy" id="3988"/>
    <lineage>
        <taxon>Eukaryota</taxon>
        <taxon>Viridiplantae</taxon>
        <taxon>Streptophyta</taxon>
        <taxon>Embryophyta</taxon>
        <taxon>Tracheophyta</taxon>
        <taxon>Spermatophyta</taxon>
        <taxon>Magnoliopsida</taxon>
        <taxon>eudicotyledons</taxon>
        <taxon>Gunneridae</taxon>
        <taxon>Pentapetalae</taxon>
        <taxon>rosids</taxon>
        <taxon>fabids</taxon>
        <taxon>Malpighiales</taxon>
        <taxon>Euphorbiaceae</taxon>
        <taxon>Acalyphoideae</taxon>
        <taxon>Acalypheae</taxon>
        <taxon>Ricinus</taxon>
    </lineage>
</organism>
<dbReference type="InterPro" id="IPR012417">
    <property type="entry name" value="CaM-bd_dom_pln"/>
</dbReference>
<feature type="compositionally biased region" description="Polar residues" evidence="1">
    <location>
        <begin position="97"/>
        <end position="110"/>
    </location>
</feature>
<dbReference type="SMART" id="SM01054">
    <property type="entry name" value="CaM_binding"/>
    <property type="match status" value="1"/>
</dbReference>
<evidence type="ECO:0000256" key="1">
    <source>
        <dbReference type="SAM" id="MobiDB-lite"/>
    </source>
</evidence>
<dbReference type="Pfam" id="PF07839">
    <property type="entry name" value="CaM_binding"/>
    <property type="match status" value="1"/>
</dbReference>
<evidence type="ECO:0000313" key="3">
    <source>
        <dbReference type="EMBL" id="EEF49605.1"/>
    </source>
</evidence>
<dbReference type="EMBL" id="EQ973778">
    <property type="protein sequence ID" value="EEF49605.1"/>
    <property type="molecule type" value="Genomic_DNA"/>
</dbReference>
<feature type="compositionally biased region" description="Basic and acidic residues" evidence="1">
    <location>
        <begin position="491"/>
        <end position="505"/>
    </location>
</feature>
<feature type="compositionally biased region" description="Basic and acidic residues" evidence="1">
    <location>
        <begin position="322"/>
        <end position="346"/>
    </location>
</feature>